<keyword evidence="2" id="KW-1185">Reference proteome</keyword>
<reference evidence="1 2" key="1">
    <citation type="submission" date="2016-10" db="EMBL/GenBank/DDBJ databases">
        <authorList>
            <person name="de Groot N.N."/>
        </authorList>
    </citation>
    <scope>NUCLEOTIDE SEQUENCE [LARGE SCALE GENOMIC DNA]</scope>
    <source>
        <strain evidence="1 2">DSM 1283</strain>
    </source>
</reference>
<proteinExistence type="predicted"/>
<dbReference type="RefSeq" id="WP_091684459.1">
    <property type="nucleotide sequence ID" value="NZ_BAABFM010000079.1"/>
</dbReference>
<dbReference type="EMBL" id="FOWD01000004">
    <property type="protein sequence ID" value="SFN91829.1"/>
    <property type="molecule type" value="Genomic_DNA"/>
</dbReference>
<dbReference type="InterPro" id="IPR032720">
    <property type="entry name" value="Cys_rich_CWC"/>
</dbReference>
<dbReference type="Proteomes" id="UP000198806">
    <property type="component" value="Unassembled WGS sequence"/>
</dbReference>
<sequence length="68" mass="7631">MSINKKICPLCGKENNCGYEKGLEHGTCWCTTIKVPKELLAQTPEELKGKACICRDCIIAFKEKNNNK</sequence>
<evidence type="ECO:0000313" key="2">
    <source>
        <dbReference type="Proteomes" id="UP000198806"/>
    </source>
</evidence>
<name>A0A1I5CXZ8_9FIRM</name>
<dbReference type="AlphaFoldDB" id="A0A1I5CXZ8"/>
<accession>A0A1I5CXZ8</accession>
<gene>
    <name evidence="1" type="ORF">SAMN04489757_104106</name>
</gene>
<dbReference type="Pfam" id="PF14375">
    <property type="entry name" value="Cys_rich_CWC"/>
    <property type="match status" value="1"/>
</dbReference>
<dbReference type="STRING" id="1527.SAMN04489757_104106"/>
<organism evidence="1 2">
    <name type="scientific">Anaerocolumna aminovalerica</name>
    <dbReference type="NCBI Taxonomy" id="1527"/>
    <lineage>
        <taxon>Bacteria</taxon>
        <taxon>Bacillati</taxon>
        <taxon>Bacillota</taxon>
        <taxon>Clostridia</taxon>
        <taxon>Lachnospirales</taxon>
        <taxon>Lachnospiraceae</taxon>
        <taxon>Anaerocolumna</taxon>
    </lineage>
</organism>
<dbReference type="OrthoDB" id="5625686at2"/>
<evidence type="ECO:0000313" key="1">
    <source>
        <dbReference type="EMBL" id="SFN91829.1"/>
    </source>
</evidence>
<protein>
    <submittedName>
        <fullName evidence="1">Cysteine-rich CWC</fullName>
    </submittedName>
</protein>